<evidence type="ECO:0000313" key="1">
    <source>
        <dbReference type="EMBL" id="KAF9757553.1"/>
    </source>
</evidence>
<dbReference type="Proteomes" id="UP000616885">
    <property type="component" value="Unassembled WGS sequence"/>
</dbReference>
<gene>
    <name evidence="1" type="ORF">IM811_008497</name>
</gene>
<name>A0A8H7NKU1_BIOOC</name>
<proteinExistence type="predicted"/>
<organism evidence="1 2">
    <name type="scientific">Bionectria ochroleuca</name>
    <name type="common">Gliocladium roseum</name>
    <dbReference type="NCBI Taxonomy" id="29856"/>
    <lineage>
        <taxon>Eukaryota</taxon>
        <taxon>Fungi</taxon>
        <taxon>Dikarya</taxon>
        <taxon>Ascomycota</taxon>
        <taxon>Pezizomycotina</taxon>
        <taxon>Sordariomycetes</taxon>
        <taxon>Hypocreomycetidae</taxon>
        <taxon>Hypocreales</taxon>
        <taxon>Bionectriaceae</taxon>
        <taxon>Clonostachys</taxon>
    </lineage>
</organism>
<dbReference type="EMBL" id="JADCTT010000002">
    <property type="protein sequence ID" value="KAF9757553.1"/>
    <property type="molecule type" value="Genomic_DNA"/>
</dbReference>
<comment type="caution">
    <text evidence="1">The sequence shown here is derived from an EMBL/GenBank/DDBJ whole genome shotgun (WGS) entry which is preliminary data.</text>
</comment>
<dbReference type="AlphaFoldDB" id="A0A8H7NKU1"/>
<evidence type="ECO:0000313" key="2">
    <source>
        <dbReference type="Proteomes" id="UP000616885"/>
    </source>
</evidence>
<sequence>MNDIFFSCPFPWFSYLPPPNNNAILLPFPSLDMRGREEDRMGIDTLMIHTLLFILECIAVIRKLCFVCFLLATRSVAFCPNFFPSSLYYLSSEPHAFSPLYTLPPFPCFRRGA</sequence>
<protein>
    <submittedName>
        <fullName evidence="1">Uncharacterized protein</fullName>
    </submittedName>
</protein>
<accession>A0A8H7NKU1</accession>
<reference evidence="1" key="1">
    <citation type="submission" date="2020-10" db="EMBL/GenBank/DDBJ databases">
        <title>High-Quality Genome Resource of Clonostachys rosea strain S41 by Oxford Nanopore Long-Read Sequencing.</title>
        <authorList>
            <person name="Wang H."/>
        </authorList>
    </citation>
    <scope>NUCLEOTIDE SEQUENCE</scope>
    <source>
        <strain evidence="1">S41</strain>
    </source>
</reference>